<dbReference type="Proteomes" id="UP000001593">
    <property type="component" value="Unassembled WGS sequence"/>
</dbReference>
<evidence type="ECO:0000313" key="5">
    <source>
        <dbReference type="EMBL" id="EDO41282.1"/>
    </source>
</evidence>
<dbReference type="STRING" id="45351.A7S4Z9"/>
<dbReference type="Gene3D" id="3.30.40.10">
    <property type="entry name" value="Zinc/RING finger domain, C3HC4 (zinc finger)"/>
    <property type="match status" value="1"/>
</dbReference>
<dbReference type="Pfam" id="PF02737">
    <property type="entry name" value="3HCDH_N"/>
    <property type="match status" value="1"/>
</dbReference>
<keyword evidence="1 3" id="KW-0863">Zinc-finger</keyword>
<dbReference type="Gene3D" id="3.40.50.720">
    <property type="entry name" value="NAD(P)-binding Rossmann-like Domain"/>
    <property type="match status" value="1"/>
</dbReference>
<sequence length="310" mass="34174">MQQEEPSVAVIGAGLMGTCIAGELAYHGARVNLYDRSAQAMEKSKEMLIQQKEQLKREEVMATSDFIGTVAFCESLEEAVVNSGLIFEATIENLEVKKSVFKSISQFCRTNAVIATNTLALDTSVVAEHVTNPERCLGIRFLYPVYSIPEVEITLGSQTSPETIQKVQQFLEGKQKTLFFRSGKKPLVLSHSQVEDRKKAQRQQTRNWIQEGRSTHDVVPNLGHGVASRHAQASPIAMSSGKTSQSTDAEEECSKESECVVCMDNRRDTVLCPCHHLCVCGQCAAALQLNEEPCPICRQAVASVIHVYQP</sequence>
<dbReference type="GO" id="GO:0008270">
    <property type="term" value="F:zinc ion binding"/>
    <property type="evidence" value="ECO:0007669"/>
    <property type="project" value="UniProtKB-KW"/>
</dbReference>
<dbReference type="SUPFAM" id="SSF57850">
    <property type="entry name" value="RING/U-box"/>
    <property type="match status" value="1"/>
</dbReference>
<dbReference type="PANTHER" id="PTHR48075">
    <property type="entry name" value="3-HYDROXYACYL-COA DEHYDROGENASE FAMILY PROTEIN"/>
    <property type="match status" value="1"/>
</dbReference>
<dbReference type="GO" id="GO:0070403">
    <property type="term" value="F:NAD+ binding"/>
    <property type="evidence" value="ECO:0007669"/>
    <property type="project" value="InterPro"/>
</dbReference>
<dbReference type="InterPro" id="IPR001841">
    <property type="entry name" value="Znf_RING"/>
</dbReference>
<evidence type="ECO:0000313" key="6">
    <source>
        <dbReference type="Proteomes" id="UP000001593"/>
    </source>
</evidence>
<keyword evidence="1 3" id="KW-0479">Metal-binding</keyword>
<dbReference type="GO" id="GO:0006631">
    <property type="term" value="P:fatty acid metabolic process"/>
    <property type="evidence" value="ECO:0007669"/>
    <property type="project" value="InterPro"/>
</dbReference>
<dbReference type="KEGG" id="nve:5513045"/>
<dbReference type="AlphaFoldDB" id="A7S4Z9"/>
<proteinExistence type="predicted"/>
<dbReference type="FunFam" id="3.40.50.720:FF:000356">
    <property type="entry name" value="Lambda-crystallin homolog"/>
    <property type="match status" value="1"/>
</dbReference>
<dbReference type="PANTHER" id="PTHR48075:SF5">
    <property type="entry name" value="3-HYDROXYBUTYRYL-COA DEHYDROGENASE"/>
    <property type="match status" value="1"/>
</dbReference>
<dbReference type="OMA" id="CYECSKM"/>
<gene>
    <name evidence="5" type="ORF">NEMVEDRAFT_v1g206892</name>
</gene>
<dbReference type="eggNOG" id="KOG4265">
    <property type="taxonomic scope" value="Eukaryota"/>
</dbReference>
<dbReference type="EMBL" id="DS469580">
    <property type="protein sequence ID" value="EDO41282.1"/>
    <property type="molecule type" value="Genomic_DNA"/>
</dbReference>
<dbReference type="OrthoDB" id="6162476at2759"/>
<dbReference type="InParanoid" id="A7S4Z9"/>
<dbReference type="GO" id="GO:0016491">
    <property type="term" value="F:oxidoreductase activity"/>
    <property type="evidence" value="ECO:0000318"/>
    <property type="project" value="GO_Central"/>
</dbReference>
<dbReference type="eggNOG" id="KOG2304">
    <property type="taxonomic scope" value="Eukaryota"/>
</dbReference>
<reference evidence="5 6" key="1">
    <citation type="journal article" date="2007" name="Science">
        <title>Sea anemone genome reveals ancestral eumetazoan gene repertoire and genomic organization.</title>
        <authorList>
            <person name="Putnam N.H."/>
            <person name="Srivastava M."/>
            <person name="Hellsten U."/>
            <person name="Dirks B."/>
            <person name="Chapman J."/>
            <person name="Salamov A."/>
            <person name="Terry A."/>
            <person name="Shapiro H."/>
            <person name="Lindquist E."/>
            <person name="Kapitonov V.V."/>
            <person name="Jurka J."/>
            <person name="Genikhovich G."/>
            <person name="Grigoriev I.V."/>
            <person name="Lucas S.M."/>
            <person name="Steele R.E."/>
            <person name="Finnerty J.R."/>
            <person name="Technau U."/>
            <person name="Martindale M.Q."/>
            <person name="Rokhsar D.S."/>
        </authorList>
    </citation>
    <scope>NUCLEOTIDE SEQUENCE [LARGE SCALE GENOMIC DNA]</scope>
    <source>
        <strain evidence="6">CH2 X CH6</strain>
    </source>
</reference>
<keyword evidence="2" id="KW-0862">Zinc</keyword>
<dbReference type="HOGENOM" id="CLU_094343_0_0_1"/>
<dbReference type="InterPro" id="IPR036291">
    <property type="entry name" value="NAD(P)-bd_dom_sf"/>
</dbReference>
<dbReference type="InterPro" id="IPR006176">
    <property type="entry name" value="3-OHacyl-CoA_DH_NAD-bd"/>
</dbReference>
<organism evidence="5 6">
    <name type="scientific">Nematostella vectensis</name>
    <name type="common">Starlet sea anemone</name>
    <dbReference type="NCBI Taxonomy" id="45351"/>
    <lineage>
        <taxon>Eukaryota</taxon>
        <taxon>Metazoa</taxon>
        <taxon>Cnidaria</taxon>
        <taxon>Anthozoa</taxon>
        <taxon>Hexacorallia</taxon>
        <taxon>Actiniaria</taxon>
        <taxon>Edwardsiidae</taxon>
        <taxon>Nematostella</taxon>
    </lineage>
</organism>
<evidence type="ECO:0000256" key="1">
    <source>
        <dbReference type="ARBA" id="ARBA00022771"/>
    </source>
</evidence>
<keyword evidence="6" id="KW-1185">Reference proteome</keyword>
<protein>
    <recommendedName>
        <fullName evidence="4">RING-type domain-containing protein</fullName>
    </recommendedName>
</protein>
<evidence type="ECO:0000256" key="3">
    <source>
        <dbReference type="PROSITE-ProRule" id="PRU00175"/>
    </source>
</evidence>
<accession>A7S4Z9</accession>
<dbReference type="PROSITE" id="PS50089">
    <property type="entry name" value="ZF_RING_2"/>
    <property type="match status" value="1"/>
</dbReference>
<feature type="domain" description="RING-type" evidence="4">
    <location>
        <begin position="259"/>
        <end position="298"/>
    </location>
</feature>
<dbReference type="PhylomeDB" id="A7S4Z9"/>
<name>A7S4Z9_NEMVE</name>
<dbReference type="Pfam" id="PF13920">
    <property type="entry name" value="zf-C3HC4_3"/>
    <property type="match status" value="1"/>
</dbReference>
<evidence type="ECO:0000259" key="4">
    <source>
        <dbReference type="PROSITE" id="PS50089"/>
    </source>
</evidence>
<dbReference type="InterPro" id="IPR013083">
    <property type="entry name" value="Znf_RING/FYVE/PHD"/>
</dbReference>
<dbReference type="SUPFAM" id="SSF51735">
    <property type="entry name" value="NAD(P)-binding Rossmann-fold domains"/>
    <property type="match status" value="1"/>
</dbReference>
<evidence type="ECO:0000256" key="2">
    <source>
        <dbReference type="ARBA" id="ARBA00022833"/>
    </source>
</evidence>